<evidence type="ECO:0000256" key="1">
    <source>
        <dbReference type="SAM" id="Phobius"/>
    </source>
</evidence>
<keyword evidence="3" id="KW-1185">Reference proteome</keyword>
<evidence type="ECO:0000313" key="3">
    <source>
        <dbReference type="Proteomes" id="UP001056610"/>
    </source>
</evidence>
<keyword evidence="1" id="KW-1133">Transmembrane helix</keyword>
<dbReference type="EMBL" id="CP097320">
    <property type="protein sequence ID" value="UQX12193.1"/>
    <property type="molecule type" value="Genomic_DNA"/>
</dbReference>
<protein>
    <recommendedName>
        <fullName evidence="4">Polysaccharide chain length determinant N-terminal domain-containing protein</fullName>
    </recommendedName>
</protein>
<dbReference type="InterPro" id="IPR050445">
    <property type="entry name" value="Bact_polysacc_biosynth/exp"/>
</dbReference>
<evidence type="ECO:0000313" key="2">
    <source>
        <dbReference type="EMBL" id="UQX12193.1"/>
    </source>
</evidence>
<evidence type="ECO:0008006" key="4">
    <source>
        <dbReference type="Google" id="ProtNLM"/>
    </source>
</evidence>
<organism evidence="2 3">
    <name type="scientific">Candidatus Mycobacterium methanotrophicum</name>
    <dbReference type="NCBI Taxonomy" id="2943498"/>
    <lineage>
        <taxon>Bacteria</taxon>
        <taxon>Bacillati</taxon>
        <taxon>Actinomycetota</taxon>
        <taxon>Actinomycetes</taxon>
        <taxon>Mycobacteriales</taxon>
        <taxon>Mycobacteriaceae</taxon>
        <taxon>Mycobacterium</taxon>
    </lineage>
</organism>
<dbReference type="PANTHER" id="PTHR32309:SF31">
    <property type="entry name" value="CAPSULAR EXOPOLYSACCHARIDE FAMILY"/>
    <property type="match status" value="1"/>
</dbReference>
<reference evidence="2" key="1">
    <citation type="submission" date="2022-05" db="EMBL/GenBank/DDBJ databases">
        <title>A methanotrophic Mycobacterium dominates a cave microbial ecosystem.</title>
        <authorList>
            <person name="Van Spanning R.J.M."/>
            <person name="Guan Q."/>
            <person name="Melkonian C."/>
            <person name="Gallant J."/>
            <person name="Polerecky L."/>
            <person name="Flot J.-F."/>
            <person name="Brandt B.W."/>
            <person name="Braster M."/>
            <person name="Iturbe Espinoza P."/>
            <person name="Aerts J."/>
            <person name="Meima-Franke M."/>
            <person name="Piersma S.R."/>
            <person name="Bunduc C."/>
            <person name="Ummels R."/>
            <person name="Pain A."/>
            <person name="Fleming E.J."/>
            <person name="van der Wel N."/>
            <person name="Gherman V.D."/>
            <person name="Sarbu S.M."/>
            <person name="Bodelier P.L.E."/>
            <person name="Bitter W."/>
        </authorList>
    </citation>
    <scope>NUCLEOTIDE SEQUENCE</scope>
    <source>
        <strain evidence="2">Sulfur Cave</strain>
    </source>
</reference>
<dbReference type="Proteomes" id="UP001056610">
    <property type="component" value="Chromosome"/>
</dbReference>
<name>A0ABY4QMH9_9MYCO</name>
<proteinExistence type="predicted"/>
<gene>
    <name evidence="2" type="ORF">M5I08_07840</name>
</gene>
<dbReference type="RefSeq" id="WP_219067659.1">
    <property type="nucleotide sequence ID" value="NZ_CAJUXY010000023.1"/>
</dbReference>
<keyword evidence="1" id="KW-0812">Transmembrane</keyword>
<dbReference type="PANTHER" id="PTHR32309">
    <property type="entry name" value="TYROSINE-PROTEIN KINASE"/>
    <property type="match status" value="1"/>
</dbReference>
<accession>A0ABY4QMH9</accession>
<sequence>MTSMVALLAVARSKSLVLITWTLLGAAAAGVINLLLPVVYEATAKIVIATPYWNDTTAVIPDPSFAGKTPQSYGDEFTQQRMASYVRLVTTPLVTNRVNERLRLGTSGEGLAKKLSGHMVPDTVILQVLAQDASPVRAATIADAAAQQTAEAIKELERPPYSVVSPVQPVLGEPAAVPSQPISPRTLSNIVCGAIVGFLLGLTWLAVYAARRASPELVRFRGDGTGTDEFAGVLGVLTAEDHLTLDEVHGDAKLLRLEIADRLIEAEAHSLVMTSPRATPATSILAAVLATALTEAGSPTVVVSADFTAGHDDSTVGLGELLCTPLALDSAIQSDEQSGISWIPAGTAPANPTRELMGAKMRGLLIELSRRYRHVIVVGPGVLESADAVDLASQVGASILVDLVPETTAAELRESERLLSLARGTCLGRVIVAARAFAKHVGLPQFDQPTSSRMSQSTTVSGE</sequence>
<feature type="transmembrane region" description="Helical" evidence="1">
    <location>
        <begin position="187"/>
        <end position="210"/>
    </location>
</feature>
<keyword evidence="1" id="KW-0472">Membrane</keyword>